<dbReference type="Proteomes" id="UP000251402">
    <property type="component" value="Chromosome"/>
</dbReference>
<evidence type="ECO:0000313" key="2">
    <source>
        <dbReference type="Proteomes" id="UP000251402"/>
    </source>
</evidence>
<protein>
    <submittedName>
        <fullName evidence="1">Uncharacterized protein</fullName>
    </submittedName>
</protein>
<dbReference type="AlphaFoldDB" id="A0A5C1I7U9"/>
<accession>A0A5C1I7U9</accession>
<dbReference type="RefSeq" id="WP_146750110.1">
    <property type="nucleotide sequence ID" value="NZ_CP043450.1"/>
</dbReference>
<evidence type="ECO:0000313" key="1">
    <source>
        <dbReference type="EMBL" id="QEM13460.1"/>
    </source>
</evidence>
<gene>
    <name evidence="1" type="ORF">DEO27_026770</name>
</gene>
<name>A0A5C1I7U9_9SPHI</name>
<reference evidence="1" key="1">
    <citation type="submission" date="2019-08" db="EMBL/GenBank/DDBJ databases">
        <title>Comparative genome analysis confer to the adaptation heavy metal polluted environment.</title>
        <authorList>
            <person name="Li Y."/>
        </authorList>
    </citation>
    <scope>NUCLEOTIDE SEQUENCE [LARGE SCALE GENOMIC DNA]</scope>
    <source>
        <strain evidence="1">P1</strain>
    </source>
</reference>
<sequence>MERNKPVQMPYGGGNLALNYEIAHQYISQISTGIKYLEGKNERREDLIMQIPLPLRGVLVQIIASPFANNPFHSAGEEVKIFGVKCLPGYEARIVIYNPERSFYQKNSIAVIDFEVKAGICERPILRIVE</sequence>
<dbReference type="KEGG" id="mrub:DEO27_026770"/>
<dbReference type="EMBL" id="CP043450">
    <property type="protein sequence ID" value="QEM13460.1"/>
    <property type="molecule type" value="Genomic_DNA"/>
</dbReference>
<organism evidence="1 2">
    <name type="scientific">Mucilaginibacter rubeus</name>
    <dbReference type="NCBI Taxonomy" id="2027860"/>
    <lineage>
        <taxon>Bacteria</taxon>
        <taxon>Pseudomonadati</taxon>
        <taxon>Bacteroidota</taxon>
        <taxon>Sphingobacteriia</taxon>
        <taxon>Sphingobacteriales</taxon>
        <taxon>Sphingobacteriaceae</taxon>
        <taxon>Mucilaginibacter</taxon>
    </lineage>
</organism>
<proteinExistence type="predicted"/>
<keyword evidence="2" id="KW-1185">Reference proteome</keyword>